<sequence>MSETIAPLVALSCNMIAPQLKIIGYNTATMSIFKFLFSGVIRGSKVRDLDKLLNTSRFRDTTKKEGDKRIEFERDYDRIIYTSGFRRLQDKAQVFPLERKDFVRTRLTHSLEVSTLARSLGVDTARTLLKNGKLTNEYDREFGNILSSIALIHDLGNPPFGHFGEDTIGTWFEEFFNLNKGIIEEKKKKDFTKFEGNAQTFRILTRLQFLKDDFGLNLTFGTLSALLKYPIRSDKVGKKGSTFKKYGYFFSEEDRFDQLNSEVGLFGKRHPLTYLLEAADDIAYSVADVEDGFKKDALGWDELISILESKLPADSAGLLDTLINNEASLKKIGYPESKLNAIQIFRIEAQGKMLRDSVEVFVNNFDEILSGAYTGDILSKSNSADLCEMFKNEIGIRKVYSCDEVLTQEIVSEKVIKGLLSMHVEAMLGDDYLDTRKIQGKLYSQISSNFKYYFENKTERSNYDKFRLVTDYISGMTDSFALHLYQKYNGIL</sequence>
<feature type="domain" description="HD" evidence="2">
    <location>
        <begin position="106"/>
        <end position="285"/>
    </location>
</feature>
<dbReference type="Proteomes" id="UP000683493">
    <property type="component" value="Chromosome"/>
</dbReference>
<dbReference type="EMBL" id="CP076724">
    <property type="protein sequence ID" value="QWV97759.1"/>
    <property type="molecule type" value="Genomic_DNA"/>
</dbReference>
<evidence type="ECO:0000259" key="2">
    <source>
        <dbReference type="PROSITE" id="PS51831"/>
    </source>
</evidence>
<dbReference type="Pfam" id="PF13286">
    <property type="entry name" value="HD_assoc"/>
    <property type="match status" value="1"/>
</dbReference>
<organism evidence="3 4">
    <name type="scientific">Geomonas diazotrophica</name>
    <dbReference type="NCBI Taxonomy" id="2843197"/>
    <lineage>
        <taxon>Bacteria</taxon>
        <taxon>Pseudomonadati</taxon>
        <taxon>Thermodesulfobacteriota</taxon>
        <taxon>Desulfuromonadia</taxon>
        <taxon>Geobacterales</taxon>
        <taxon>Geobacteraceae</taxon>
        <taxon>Geomonas</taxon>
    </lineage>
</organism>
<proteinExistence type="predicted"/>
<dbReference type="SMART" id="SM00471">
    <property type="entry name" value="HDc"/>
    <property type="match status" value="1"/>
</dbReference>
<name>A0ABX8JHA4_9BACT</name>
<evidence type="ECO:0000313" key="4">
    <source>
        <dbReference type="Proteomes" id="UP000683493"/>
    </source>
</evidence>
<protein>
    <submittedName>
        <fullName evidence="3">DNTP triphosphohydrolase</fullName>
    </submittedName>
</protein>
<dbReference type="PANTHER" id="PTHR11373">
    <property type="entry name" value="DEOXYNUCLEOSIDE TRIPHOSPHATE TRIPHOSPHOHYDROLASE"/>
    <property type="match status" value="1"/>
</dbReference>
<dbReference type="Pfam" id="PF01966">
    <property type="entry name" value="HD"/>
    <property type="match status" value="1"/>
</dbReference>
<dbReference type="InterPro" id="IPR006261">
    <property type="entry name" value="dGTPase"/>
</dbReference>
<dbReference type="InterPro" id="IPR026875">
    <property type="entry name" value="PHydrolase_assoc_dom"/>
</dbReference>
<dbReference type="NCBIfam" id="TIGR01353">
    <property type="entry name" value="dGTP_triPase"/>
    <property type="match status" value="1"/>
</dbReference>
<dbReference type="PANTHER" id="PTHR11373:SF32">
    <property type="entry name" value="DEOXYGUANOSINETRIPHOSPHATE TRIPHOSPHOHYDROLASE"/>
    <property type="match status" value="1"/>
</dbReference>
<reference evidence="3 4" key="1">
    <citation type="submission" date="2021-06" db="EMBL/GenBank/DDBJ databases">
        <title>Gemonas diversity in paddy soil.</title>
        <authorList>
            <person name="Liu G."/>
        </authorList>
    </citation>
    <scope>NUCLEOTIDE SEQUENCE [LARGE SCALE GENOMIC DNA]</scope>
    <source>
        <strain evidence="3 4">RG29</strain>
    </source>
</reference>
<dbReference type="PROSITE" id="PS51831">
    <property type="entry name" value="HD"/>
    <property type="match status" value="1"/>
</dbReference>
<evidence type="ECO:0000313" key="3">
    <source>
        <dbReference type="EMBL" id="QWV97759.1"/>
    </source>
</evidence>
<evidence type="ECO:0000256" key="1">
    <source>
        <dbReference type="ARBA" id="ARBA00022801"/>
    </source>
</evidence>
<keyword evidence="4" id="KW-1185">Reference proteome</keyword>
<dbReference type="InterPro" id="IPR003607">
    <property type="entry name" value="HD/PDEase_dom"/>
</dbReference>
<dbReference type="InterPro" id="IPR006674">
    <property type="entry name" value="HD_domain"/>
</dbReference>
<keyword evidence="1" id="KW-0378">Hydrolase</keyword>
<gene>
    <name evidence="3" type="primary">dgt</name>
    <name evidence="3" type="ORF">KP005_00230</name>
</gene>
<accession>A0ABX8JHA4</accession>
<dbReference type="InterPro" id="IPR050135">
    <property type="entry name" value="dGTPase-like"/>
</dbReference>